<keyword evidence="3" id="KW-1185">Reference proteome</keyword>
<dbReference type="Proteomes" id="UP001249851">
    <property type="component" value="Unassembled WGS sequence"/>
</dbReference>
<gene>
    <name evidence="2" type="ORF">P5673_027595</name>
</gene>
<comment type="caution">
    <text evidence="2">The sequence shown here is derived from an EMBL/GenBank/DDBJ whole genome shotgun (WGS) entry which is preliminary data.</text>
</comment>
<name>A0AAD9PYX0_ACRCE</name>
<organism evidence="2 3">
    <name type="scientific">Acropora cervicornis</name>
    <name type="common">Staghorn coral</name>
    <dbReference type="NCBI Taxonomy" id="6130"/>
    <lineage>
        <taxon>Eukaryota</taxon>
        <taxon>Metazoa</taxon>
        <taxon>Cnidaria</taxon>
        <taxon>Anthozoa</taxon>
        <taxon>Hexacorallia</taxon>
        <taxon>Scleractinia</taxon>
        <taxon>Astrocoeniina</taxon>
        <taxon>Acroporidae</taxon>
        <taxon>Acropora</taxon>
    </lineage>
</organism>
<feature type="compositionally biased region" description="Basic and acidic residues" evidence="1">
    <location>
        <begin position="89"/>
        <end position="99"/>
    </location>
</feature>
<reference evidence="2" key="1">
    <citation type="journal article" date="2023" name="G3 (Bethesda)">
        <title>Whole genome assembly and annotation of the endangered Caribbean coral Acropora cervicornis.</title>
        <authorList>
            <person name="Selwyn J.D."/>
            <person name="Vollmer S.V."/>
        </authorList>
    </citation>
    <scope>NUCLEOTIDE SEQUENCE</scope>
    <source>
        <strain evidence="2">K2</strain>
    </source>
</reference>
<sequence length="252" mass="28155">MLMGQDHSGNTSLRKSPKGIPFNPHEDSTVRIDVTTEAWKIGEKDQAINKEADISFEYNLARQVVKNLAHEGSPMSDTEVNGDPPDISSTERDDPFSPKKTLKEIESLLPDLGKENEDDIYSVLAIFLLAYDLGRDPYEKALQVKSREMFKVIEDRIGTKTNLDYLHYWMTSLSSLCTQGKDYEVQSASTSTAFPKTLPPVFLVCTNANRQPVGKIPETGVSRGITLKIEHKRSCKGATTNEGIHSYQMVEV</sequence>
<feature type="region of interest" description="Disordered" evidence="1">
    <location>
        <begin position="70"/>
        <end position="99"/>
    </location>
</feature>
<feature type="region of interest" description="Disordered" evidence="1">
    <location>
        <begin position="1"/>
        <end position="26"/>
    </location>
</feature>
<evidence type="ECO:0000313" key="3">
    <source>
        <dbReference type="Proteomes" id="UP001249851"/>
    </source>
</evidence>
<reference evidence="2" key="2">
    <citation type="journal article" date="2023" name="Science">
        <title>Genomic signatures of disease resistance in endangered staghorn corals.</title>
        <authorList>
            <person name="Vollmer S.V."/>
            <person name="Selwyn J.D."/>
            <person name="Despard B.A."/>
            <person name="Roesel C.L."/>
        </authorList>
    </citation>
    <scope>NUCLEOTIDE SEQUENCE</scope>
    <source>
        <strain evidence="2">K2</strain>
    </source>
</reference>
<protein>
    <submittedName>
        <fullName evidence="2">Uncharacterized protein</fullName>
    </submittedName>
</protein>
<dbReference type="AlphaFoldDB" id="A0AAD9PYX0"/>
<evidence type="ECO:0000256" key="1">
    <source>
        <dbReference type="SAM" id="MobiDB-lite"/>
    </source>
</evidence>
<accession>A0AAD9PYX0</accession>
<evidence type="ECO:0000313" key="2">
    <source>
        <dbReference type="EMBL" id="KAK2551609.1"/>
    </source>
</evidence>
<dbReference type="EMBL" id="JARQWQ010000096">
    <property type="protein sequence ID" value="KAK2551609.1"/>
    <property type="molecule type" value="Genomic_DNA"/>
</dbReference>
<proteinExistence type="predicted"/>